<keyword evidence="4" id="KW-1185">Reference proteome</keyword>
<feature type="domain" description="Replication protein A 70 kDa DNA-binding subunit B/D first OB fold" evidence="2">
    <location>
        <begin position="159"/>
        <end position="259"/>
    </location>
</feature>
<dbReference type="PANTHER" id="PTHR47165:SF4">
    <property type="entry name" value="OS03G0429900 PROTEIN"/>
    <property type="match status" value="1"/>
</dbReference>
<feature type="region of interest" description="Disordered" evidence="1">
    <location>
        <begin position="596"/>
        <end position="624"/>
    </location>
</feature>
<dbReference type="CDD" id="cd04480">
    <property type="entry name" value="RPA1_DBD_A_like"/>
    <property type="match status" value="1"/>
</dbReference>
<dbReference type="EMBL" id="JAGKQM010000011">
    <property type="protein sequence ID" value="KAH0904103.1"/>
    <property type="molecule type" value="Genomic_DNA"/>
</dbReference>
<dbReference type="PANTHER" id="PTHR47165">
    <property type="entry name" value="OS03G0429900 PROTEIN"/>
    <property type="match status" value="1"/>
</dbReference>
<evidence type="ECO:0000313" key="4">
    <source>
        <dbReference type="Proteomes" id="UP000824890"/>
    </source>
</evidence>
<name>A0ABQ8BIG9_BRANA</name>
<evidence type="ECO:0000259" key="2">
    <source>
        <dbReference type="Pfam" id="PF02721"/>
    </source>
</evidence>
<dbReference type="Pfam" id="PF02721">
    <property type="entry name" value="DUF223"/>
    <property type="match status" value="1"/>
</dbReference>
<accession>A0ABQ8BIG9</accession>
<dbReference type="Gene3D" id="2.40.50.140">
    <property type="entry name" value="Nucleic acid-binding proteins"/>
    <property type="match status" value="3"/>
</dbReference>
<proteinExistence type="predicted"/>
<reference evidence="3 4" key="1">
    <citation type="submission" date="2021-05" db="EMBL/GenBank/DDBJ databases">
        <title>Genome Assembly of Synthetic Allotetraploid Brassica napus Reveals Homoeologous Exchanges between Subgenomes.</title>
        <authorList>
            <person name="Davis J.T."/>
        </authorList>
    </citation>
    <scope>NUCLEOTIDE SEQUENCE [LARGE SCALE GENOMIC DNA]</scope>
    <source>
        <strain evidence="4">cv. Da-Ae</strain>
        <tissue evidence="3">Seedling</tissue>
    </source>
</reference>
<sequence length="624" mass="69555">MRIQLPNPQTHLTLLLPRLHIQLSNQINEEEGDRQCSSSNGDTDVLHRPWLNEIYRVPESSHNNNQASSIPSGSAKKARFLRKALCVRKKESQFTQSSDNKEYLQLYIFDTDNELENRKRAFTQGSSSLAIPDSIIVQLIEMMDKHNHLAKTFRHALFLSDLQAGHSSSTVEVRLLRSWDARTLRRGGERMSVEMLLLDSQATMMPASVNVNRLATHQTNLEAGTVYSLTGFEVTRCNQDYRLSDSSLLIRFTDSTTFEKITDPAVPIPLESFRFRNYSEMLRLANSNNQLPDLIGKITAVKSTITEPPLDKNRVSATIKMDNDTSVTLTLFDAQAVKIHNQLAQMAVDPRICVATSVNPRMVGGRLFFNGTAGTHIHFDVETVAGESLFSSGLLEQDTGLAPVGRLVRSFAKVETLSIAELNDFVLNASSQNIDFICTGKVTGIKLDKGWCYVSCAKCFRKLHRSVSSLTCLSCNNTDAVGILRYVLTLIKLNMYVKLDVLFDTFILRARYRVEISIADETGEGLFVAFDGVMAKLHNMRAHEAVNLLPGNDVNPEESDAPQFVLDMEGNTYTFQVKVGPYNFTANNHSFTISRILGEGDPEPQPAFVDDGAADDNGDDNNDV</sequence>
<protein>
    <recommendedName>
        <fullName evidence="2">Replication protein A 70 kDa DNA-binding subunit B/D first OB fold domain-containing protein</fullName>
    </recommendedName>
</protein>
<gene>
    <name evidence="3" type="ORF">HID58_043606</name>
</gene>
<dbReference type="Proteomes" id="UP000824890">
    <property type="component" value="Unassembled WGS sequence"/>
</dbReference>
<feature type="compositionally biased region" description="Acidic residues" evidence="1">
    <location>
        <begin position="612"/>
        <end position="624"/>
    </location>
</feature>
<organism evidence="3 4">
    <name type="scientific">Brassica napus</name>
    <name type="common">Rape</name>
    <dbReference type="NCBI Taxonomy" id="3708"/>
    <lineage>
        <taxon>Eukaryota</taxon>
        <taxon>Viridiplantae</taxon>
        <taxon>Streptophyta</taxon>
        <taxon>Embryophyta</taxon>
        <taxon>Tracheophyta</taxon>
        <taxon>Spermatophyta</taxon>
        <taxon>Magnoliopsida</taxon>
        <taxon>eudicotyledons</taxon>
        <taxon>Gunneridae</taxon>
        <taxon>Pentapetalae</taxon>
        <taxon>rosids</taxon>
        <taxon>malvids</taxon>
        <taxon>Brassicales</taxon>
        <taxon>Brassicaceae</taxon>
        <taxon>Brassiceae</taxon>
        <taxon>Brassica</taxon>
    </lineage>
</organism>
<evidence type="ECO:0000256" key="1">
    <source>
        <dbReference type="SAM" id="MobiDB-lite"/>
    </source>
</evidence>
<dbReference type="SUPFAM" id="SSF50249">
    <property type="entry name" value="Nucleic acid-binding proteins"/>
    <property type="match status" value="3"/>
</dbReference>
<dbReference type="InterPro" id="IPR003871">
    <property type="entry name" value="RFA1B/D_OB_1st"/>
</dbReference>
<evidence type="ECO:0000313" key="3">
    <source>
        <dbReference type="EMBL" id="KAH0904103.1"/>
    </source>
</evidence>
<dbReference type="InterPro" id="IPR012340">
    <property type="entry name" value="NA-bd_OB-fold"/>
</dbReference>
<comment type="caution">
    <text evidence="3">The sequence shown here is derived from an EMBL/GenBank/DDBJ whole genome shotgun (WGS) entry which is preliminary data.</text>
</comment>